<gene>
    <name evidence="1" type="ORF">K432DRAFT_388159</name>
</gene>
<evidence type="ECO:0000313" key="2">
    <source>
        <dbReference type="Proteomes" id="UP000250266"/>
    </source>
</evidence>
<dbReference type="EMBL" id="KV744810">
    <property type="protein sequence ID" value="OCK86050.1"/>
    <property type="molecule type" value="Genomic_DNA"/>
</dbReference>
<sequence length="238" mass="26231">MSTAGGSYSIRKLSFVQALLLLSALILAFAADLLGNGIIAATGIRYTSCINTTISVKWPINLFAVLHTSNINEIGLLYLDDGPSEDISDVGGAFAIEICQLKLPMSLGTLVASSIQQTPLPPEHHNQSQTLSNLNAKYTDPKTVHSAMAPFDEVVWASPLAKLVEDRSMKNTDALEEEVEKGFLNEKNLRLGALDDGTYALENQGREVREEADGSEWLRQRLTRYHQPDRSFGRRRRS</sequence>
<proteinExistence type="predicted"/>
<keyword evidence="2" id="KW-1185">Reference proteome</keyword>
<name>A0A8E2EL86_9PEZI</name>
<accession>A0A8E2EL86</accession>
<organism evidence="1 2">
    <name type="scientific">Lepidopterella palustris CBS 459.81</name>
    <dbReference type="NCBI Taxonomy" id="1314670"/>
    <lineage>
        <taxon>Eukaryota</taxon>
        <taxon>Fungi</taxon>
        <taxon>Dikarya</taxon>
        <taxon>Ascomycota</taxon>
        <taxon>Pezizomycotina</taxon>
        <taxon>Dothideomycetes</taxon>
        <taxon>Pleosporomycetidae</taxon>
        <taxon>Mytilinidiales</taxon>
        <taxon>Argynnaceae</taxon>
        <taxon>Lepidopterella</taxon>
    </lineage>
</organism>
<reference evidence="1 2" key="1">
    <citation type="journal article" date="2016" name="Nat. Commun.">
        <title>Ectomycorrhizal ecology is imprinted in the genome of the dominant symbiotic fungus Cenococcum geophilum.</title>
        <authorList>
            <consortium name="DOE Joint Genome Institute"/>
            <person name="Peter M."/>
            <person name="Kohler A."/>
            <person name="Ohm R.A."/>
            <person name="Kuo A."/>
            <person name="Krutzmann J."/>
            <person name="Morin E."/>
            <person name="Arend M."/>
            <person name="Barry K.W."/>
            <person name="Binder M."/>
            <person name="Choi C."/>
            <person name="Clum A."/>
            <person name="Copeland A."/>
            <person name="Grisel N."/>
            <person name="Haridas S."/>
            <person name="Kipfer T."/>
            <person name="LaButti K."/>
            <person name="Lindquist E."/>
            <person name="Lipzen A."/>
            <person name="Maire R."/>
            <person name="Meier B."/>
            <person name="Mihaltcheva S."/>
            <person name="Molinier V."/>
            <person name="Murat C."/>
            <person name="Poggeler S."/>
            <person name="Quandt C.A."/>
            <person name="Sperisen C."/>
            <person name="Tritt A."/>
            <person name="Tisserant E."/>
            <person name="Crous P.W."/>
            <person name="Henrissat B."/>
            <person name="Nehls U."/>
            <person name="Egli S."/>
            <person name="Spatafora J.W."/>
            <person name="Grigoriev I.V."/>
            <person name="Martin F.M."/>
        </authorList>
    </citation>
    <scope>NUCLEOTIDE SEQUENCE [LARGE SCALE GENOMIC DNA]</scope>
    <source>
        <strain evidence="1 2">CBS 459.81</strain>
    </source>
</reference>
<evidence type="ECO:0000313" key="1">
    <source>
        <dbReference type="EMBL" id="OCK86050.1"/>
    </source>
</evidence>
<dbReference type="AlphaFoldDB" id="A0A8E2EL86"/>
<protein>
    <submittedName>
        <fullName evidence="1">Uncharacterized protein</fullName>
    </submittedName>
</protein>
<dbReference type="Proteomes" id="UP000250266">
    <property type="component" value="Unassembled WGS sequence"/>
</dbReference>